<proteinExistence type="predicted"/>
<dbReference type="Gene3D" id="3.30.110.150">
    <property type="entry name" value="SepF-like protein"/>
    <property type="match status" value="1"/>
</dbReference>
<evidence type="ECO:0000256" key="4">
    <source>
        <dbReference type="ARBA" id="ARBA00044936"/>
    </source>
</evidence>
<accession>A0ABR9ZKL0</accession>
<evidence type="ECO:0000256" key="2">
    <source>
        <dbReference type="ARBA" id="ARBA00023210"/>
    </source>
</evidence>
<dbReference type="Proteomes" id="UP000635902">
    <property type="component" value="Unassembled WGS sequence"/>
</dbReference>
<dbReference type="EMBL" id="JADKMY010000002">
    <property type="protein sequence ID" value="MBF4553799.1"/>
    <property type="molecule type" value="Genomic_DNA"/>
</dbReference>
<keyword evidence="1 6" id="KW-0132">Cell division</keyword>
<evidence type="ECO:0000256" key="1">
    <source>
        <dbReference type="ARBA" id="ARBA00022618"/>
    </source>
</evidence>
<dbReference type="InterPro" id="IPR023052">
    <property type="entry name" value="Cell_div_SepF"/>
</dbReference>
<feature type="region of interest" description="Disordered" evidence="5">
    <location>
        <begin position="25"/>
        <end position="106"/>
    </location>
</feature>
<reference evidence="6 7" key="1">
    <citation type="submission" date="2020-10" db="EMBL/GenBank/DDBJ databases">
        <title>Novel species in genus Corynebacterium.</title>
        <authorList>
            <person name="Zhang G."/>
        </authorList>
    </citation>
    <scope>NUCLEOTIDE SEQUENCE [LARGE SCALE GENOMIC DNA]</scope>
    <source>
        <strain evidence="6 7">DSM 45110</strain>
    </source>
</reference>
<organism evidence="6 7">
    <name type="scientific">Corynebacterium suicordis DSM 45110</name>
    <dbReference type="NCBI Taxonomy" id="1121369"/>
    <lineage>
        <taxon>Bacteria</taxon>
        <taxon>Bacillati</taxon>
        <taxon>Actinomycetota</taxon>
        <taxon>Actinomycetes</taxon>
        <taxon>Mycobacteriales</taxon>
        <taxon>Corynebacteriaceae</taxon>
        <taxon>Corynebacterium</taxon>
    </lineage>
</organism>
<evidence type="ECO:0000256" key="3">
    <source>
        <dbReference type="ARBA" id="ARBA00023306"/>
    </source>
</evidence>
<dbReference type="PANTHER" id="PTHR35798">
    <property type="entry name" value="CELL DIVISION PROTEIN SEPF"/>
    <property type="match status" value="1"/>
</dbReference>
<evidence type="ECO:0000256" key="5">
    <source>
        <dbReference type="SAM" id="MobiDB-lite"/>
    </source>
</evidence>
<gene>
    <name evidence="6" type="ORF">IRY30_06865</name>
</gene>
<dbReference type="GO" id="GO:0051301">
    <property type="term" value="P:cell division"/>
    <property type="evidence" value="ECO:0007669"/>
    <property type="project" value="UniProtKB-KW"/>
</dbReference>
<feature type="compositionally biased region" description="Basic and acidic residues" evidence="5">
    <location>
        <begin position="30"/>
        <end position="75"/>
    </location>
</feature>
<evidence type="ECO:0000313" key="6">
    <source>
        <dbReference type="EMBL" id="MBF4553799.1"/>
    </source>
</evidence>
<keyword evidence="3" id="KW-0131">Cell cycle</keyword>
<dbReference type="InterPro" id="IPR007561">
    <property type="entry name" value="Cell_div_SepF/SepF-rel"/>
</dbReference>
<dbReference type="InterPro" id="IPR038594">
    <property type="entry name" value="SepF-like_sf"/>
</dbReference>
<name>A0ABR9ZKL0_9CORY</name>
<sequence length="197" mass="21779">MSQDGFGGKLKEFFGIGPVESYEESYYGEGFREEAEPARESRVDRLGRESALDREPRVSPRDPEDRYSRRPRSYDDAAPVTISRTAGVRSYDEPVGGTRSAARRPVATPEPQLVRFTLSTYTQGSDLVESLKDGDVTVFNLGGMEKGEATRVLDFAAGLARGADAELKKLNGVRNYVLIPEGVHLEQSQLDQMAEDL</sequence>
<evidence type="ECO:0000313" key="7">
    <source>
        <dbReference type="Proteomes" id="UP000635902"/>
    </source>
</evidence>
<protein>
    <submittedName>
        <fullName evidence="6">Cell division protein SepF</fullName>
    </submittedName>
</protein>
<dbReference type="RefSeq" id="WP_194556698.1">
    <property type="nucleotide sequence ID" value="NZ_JADKMY010000002.1"/>
</dbReference>
<comment type="caution">
    <text evidence="6">The sequence shown here is derived from an EMBL/GenBank/DDBJ whole genome shotgun (WGS) entry which is preliminary data.</text>
</comment>
<keyword evidence="7" id="KW-1185">Reference proteome</keyword>
<dbReference type="Pfam" id="PF04472">
    <property type="entry name" value="SepF"/>
    <property type="match status" value="1"/>
</dbReference>
<dbReference type="PANTHER" id="PTHR35798:SF1">
    <property type="entry name" value="CELL DIVISION PROTEIN SEPF"/>
    <property type="match status" value="1"/>
</dbReference>
<keyword evidence="2" id="KW-0717">Septation</keyword>
<comment type="function">
    <text evidence="4">Cell division protein that is part of the divisome complex and is recruited early to the Z-ring. Probably stimulates Z-ring formation, perhaps through the cross-linking of FtsZ protofilaments. Its function overlaps with FtsA.</text>
</comment>